<gene>
    <name evidence="2" type="ORF">BIY26_01775</name>
    <name evidence="1" type="ORF">BN1221_00373c</name>
</gene>
<reference evidence="3" key="2">
    <citation type="submission" date="2015-01" db="EMBL/GenBank/DDBJ databases">
        <authorList>
            <person name="Paterson Steve"/>
        </authorList>
    </citation>
    <scope>NUCLEOTIDE SEQUENCE [LARGE SCALE GENOMIC DNA]</scope>
    <source>
        <strain evidence="3">OBR1</strain>
    </source>
</reference>
<dbReference type="RefSeq" id="WP_048635865.1">
    <property type="nucleotide sequence ID" value="NZ_CGIG01000001.1"/>
</dbReference>
<dbReference type="GO" id="GO:0030254">
    <property type="term" value="P:protein secretion by the type III secretion system"/>
    <property type="evidence" value="ECO:0007669"/>
    <property type="project" value="InterPro"/>
</dbReference>
<dbReference type="InterPro" id="IPR010261">
    <property type="entry name" value="Tir_chaperone"/>
</dbReference>
<dbReference type="STRING" id="1109412.BN1221_00373c"/>
<dbReference type="OrthoDB" id="7026419at2"/>
<dbReference type="AlphaFoldDB" id="A0A0G4JPW2"/>
<dbReference type="GeneID" id="70907762"/>
<evidence type="ECO:0000313" key="2">
    <source>
        <dbReference type="EMBL" id="RLM29300.1"/>
    </source>
</evidence>
<dbReference type="KEGG" id="bgj:AWC36_13200"/>
<dbReference type="CDD" id="cd17024">
    <property type="entry name" value="T3SC_IA_DspF-like"/>
    <property type="match status" value="1"/>
</dbReference>
<dbReference type="EMBL" id="MJLX01000002">
    <property type="protein sequence ID" value="RLM29300.1"/>
    <property type="molecule type" value="Genomic_DNA"/>
</dbReference>
<protein>
    <submittedName>
        <fullName evidence="2">DspFAvrF family protein</fullName>
    </submittedName>
</protein>
<accession>A0A0G4JPW2</accession>
<dbReference type="Pfam" id="PF05932">
    <property type="entry name" value="CesT"/>
    <property type="match status" value="1"/>
</dbReference>
<dbReference type="Gene3D" id="3.30.1460.10">
    <property type="match status" value="1"/>
</dbReference>
<proteinExistence type="predicted"/>
<evidence type="ECO:0000313" key="1">
    <source>
        <dbReference type="EMBL" id="CPR13969.1"/>
    </source>
</evidence>
<evidence type="ECO:0000313" key="3">
    <source>
        <dbReference type="Proteomes" id="UP000044377"/>
    </source>
</evidence>
<reference evidence="1" key="1">
    <citation type="submission" date="2015-01" db="EMBL/GenBank/DDBJ databases">
        <authorList>
            <person name="Xiang T."/>
            <person name="Song Y."/>
            <person name="Huang L."/>
            <person name="Wang B."/>
            <person name="Wu P."/>
        </authorList>
    </citation>
    <scope>NUCLEOTIDE SEQUENCE [LARGE SCALE GENOMIC DNA]</scope>
    <source>
        <strain evidence="1">OBR1</strain>
    </source>
</reference>
<dbReference type="SUPFAM" id="SSF69635">
    <property type="entry name" value="Type III secretory system chaperone-like"/>
    <property type="match status" value="1"/>
</dbReference>
<organism evidence="1 3">
    <name type="scientific">Brenneria goodwinii</name>
    <dbReference type="NCBI Taxonomy" id="1109412"/>
    <lineage>
        <taxon>Bacteria</taxon>
        <taxon>Pseudomonadati</taxon>
        <taxon>Pseudomonadota</taxon>
        <taxon>Gammaproteobacteria</taxon>
        <taxon>Enterobacterales</taxon>
        <taxon>Pectobacteriaceae</taxon>
        <taxon>Brenneria</taxon>
    </lineage>
</organism>
<evidence type="ECO:0000313" key="4">
    <source>
        <dbReference type="Proteomes" id="UP000285972"/>
    </source>
</evidence>
<name>A0A0G4JPW2_9GAMM</name>
<dbReference type="Proteomes" id="UP000044377">
    <property type="component" value="Unassembled WGS sequence"/>
</dbReference>
<sequence length="140" mass="15888">MTQYQQQVERWLQHLAQRYRIALTLRDGVCALCDEKGGEAAIIEVPAQSDSLLLHCQLPVLPEEITEGISRFCLQLNFEMNAMRGCWLAMDEYQTLRLCTQHTVNTLNEQTFTALVEGFIQQVDEVGAFLRDALTRIAAA</sequence>
<keyword evidence="3" id="KW-1185">Reference proteome</keyword>
<dbReference type="EMBL" id="CGIG01000001">
    <property type="protein sequence ID" value="CPR13969.1"/>
    <property type="molecule type" value="Genomic_DNA"/>
</dbReference>
<reference evidence="2 4" key="3">
    <citation type="submission" date="2016-09" db="EMBL/GenBank/DDBJ databases">
        <authorList>
            <person name="Doonan J."/>
            <person name="Pachebat J.A."/>
            <person name="Golyshin P.N."/>
            <person name="Denman S."/>
            <person name="Mcdonald J.E."/>
        </authorList>
    </citation>
    <scope>NUCLEOTIDE SEQUENCE [LARGE SCALE GENOMIC DNA]</scope>
    <source>
        <strain evidence="2 4">FRB141</strain>
    </source>
</reference>
<dbReference type="Proteomes" id="UP000285972">
    <property type="component" value="Unassembled WGS sequence"/>
</dbReference>